<name>A0A1M6MY21_9FIRM</name>
<reference evidence="2" key="1">
    <citation type="submission" date="2016-11" db="EMBL/GenBank/DDBJ databases">
        <authorList>
            <person name="Varghese N."/>
            <person name="Submissions S."/>
        </authorList>
    </citation>
    <scope>NUCLEOTIDE SEQUENCE [LARGE SCALE GENOMIC DNA]</scope>
    <source>
        <strain evidence="2">DSM 16057</strain>
    </source>
</reference>
<organism evidence="1 2">
    <name type="scientific">Desulfofundulus thermosubterraneus DSM 16057</name>
    <dbReference type="NCBI Taxonomy" id="1121432"/>
    <lineage>
        <taxon>Bacteria</taxon>
        <taxon>Bacillati</taxon>
        <taxon>Bacillota</taxon>
        <taxon>Clostridia</taxon>
        <taxon>Eubacteriales</taxon>
        <taxon>Peptococcaceae</taxon>
        <taxon>Desulfofundulus</taxon>
    </lineage>
</organism>
<protein>
    <recommendedName>
        <fullName evidence="3">Phage integrase, N-terminal SAM-like domain</fullName>
    </recommendedName>
</protein>
<evidence type="ECO:0000313" key="2">
    <source>
        <dbReference type="Proteomes" id="UP000184529"/>
    </source>
</evidence>
<proteinExistence type="predicted"/>
<accession>A0A1M6MY21</accession>
<gene>
    <name evidence="1" type="ORF">SAMN02745219_03552</name>
</gene>
<evidence type="ECO:0008006" key="3">
    <source>
        <dbReference type="Google" id="ProtNLM"/>
    </source>
</evidence>
<dbReference type="EMBL" id="FQZM01000092">
    <property type="protein sequence ID" value="SHJ88243.1"/>
    <property type="molecule type" value="Genomic_DNA"/>
</dbReference>
<sequence length="302" mass="36860">MSTAYRPVPTPAKWREIEETMAGYWEKDRWDITDPIFDEFRSERWTLPNKTIDFSRLQPGIREEVKFFFVRRLREHTLRLRTVVVYGVCFARLADFLKRVYPGIESFTDLEIERVMIRWRSYLVEQGVSVNKKGRLSSTQYEALLQQVYQFMANFYDDREEFEKDVWDVRKIPGAKYTQNKADYLLSFEDIPLPFQPLAKRYLKIRVGIRSQAQCRIDLMSLRLFLCFIHEQYPHWQDLKKLSRKDMESYLAWYRSYTEEWREKHYDYLVSLRNFFDYIQRAEYPEAPEKPHFSLLFKEDFP</sequence>
<evidence type="ECO:0000313" key="1">
    <source>
        <dbReference type="EMBL" id="SHJ88243.1"/>
    </source>
</evidence>
<dbReference type="STRING" id="1121432.SAMN02745219_03552"/>
<dbReference type="Proteomes" id="UP000184529">
    <property type="component" value="Unassembled WGS sequence"/>
</dbReference>
<dbReference type="AlphaFoldDB" id="A0A1M6MY21"/>
<feature type="non-terminal residue" evidence="1">
    <location>
        <position position="302"/>
    </location>
</feature>
<keyword evidence="2" id="KW-1185">Reference proteome</keyword>